<evidence type="ECO:0000313" key="1">
    <source>
        <dbReference type="EMBL" id="MDT0264252.1"/>
    </source>
</evidence>
<keyword evidence="2" id="KW-1185">Reference proteome</keyword>
<proteinExistence type="predicted"/>
<sequence>MIAIVQPSVTTPCLLWVRGSLGQRLLGHLQDKIVLAAGGQREIHGEDVFAARPAAGPAPVAARPAQVQLAGLPDPDAAVPVEMLERVLTESGAASKLTLGSRGDRNIY</sequence>
<accession>A0ABU2JGY0</accession>
<reference evidence="2" key="1">
    <citation type="submission" date="2023-07" db="EMBL/GenBank/DDBJ databases">
        <title>30 novel species of actinomycetes from the DSMZ collection.</title>
        <authorList>
            <person name="Nouioui I."/>
        </authorList>
    </citation>
    <scope>NUCLEOTIDE SEQUENCE [LARGE SCALE GENOMIC DNA]</scope>
    <source>
        <strain evidence="2">DSM 44399</strain>
    </source>
</reference>
<dbReference type="EMBL" id="JAVREH010000081">
    <property type="protein sequence ID" value="MDT0264252.1"/>
    <property type="molecule type" value="Genomic_DNA"/>
</dbReference>
<comment type="caution">
    <text evidence="1">The sequence shown here is derived from an EMBL/GenBank/DDBJ whole genome shotgun (WGS) entry which is preliminary data.</text>
</comment>
<dbReference type="RefSeq" id="WP_311425394.1">
    <property type="nucleotide sequence ID" value="NZ_JAVREH010000081.1"/>
</dbReference>
<dbReference type="Proteomes" id="UP001183176">
    <property type="component" value="Unassembled WGS sequence"/>
</dbReference>
<name>A0ABU2JGY0_9ACTN</name>
<organism evidence="1 2">
    <name type="scientific">Jatrophihabitans lederbergiae</name>
    <dbReference type="NCBI Taxonomy" id="3075547"/>
    <lineage>
        <taxon>Bacteria</taxon>
        <taxon>Bacillati</taxon>
        <taxon>Actinomycetota</taxon>
        <taxon>Actinomycetes</taxon>
        <taxon>Jatrophihabitantales</taxon>
        <taxon>Jatrophihabitantaceae</taxon>
        <taxon>Jatrophihabitans</taxon>
    </lineage>
</organism>
<protein>
    <submittedName>
        <fullName evidence="1">Uncharacterized protein</fullName>
    </submittedName>
</protein>
<gene>
    <name evidence="1" type="ORF">RM423_23060</name>
</gene>
<evidence type="ECO:0000313" key="2">
    <source>
        <dbReference type="Proteomes" id="UP001183176"/>
    </source>
</evidence>